<dbReference type="CDD" id="cd06170">
    <property type="entry name" value="LuxR_C_like"/>
    <property type="match status" value="1"/>
</dbReference>
<feature type="domain" description="HTH luxR-type" evidence="4">
    <location>
        <begin position="1"/>
        <end position="66"/>
    </location>
</feature>
<dbReference type="AlphaFoldDB" id="A0A3R5Y8V2"/>
<dbReference type="GO" id="GO:0003677">
    <property type="term" value="F:DNA binding"/>
    <property type="evidence" value="ECO:0007669"/>
    <property type="project" value="UniProtKB-KW"/>
</dbReference>
<dbReference type="PANTHER" id="PTHR44688:SF16">
    <property type="entry name" value="DNA-BINDING TRANSCRIPTIONAL ACTIVATOR DEVR_DOSR"/>
    <property type="match status" value="1"/>
</dbReference>
<keyword evidence="1" id="KW-0805">Transcription regulation</keyword>
<dbReference type="SUPFAM" id="SSF46894">
    <property type="entry name" value="C-terminal effector domain of the bipartite response regulators"/>
    <property type="match status" value="1"/>
</dbReference>
<dbReference type="InterPro" id="IPR016032">
    <property type="entry name" value="Sig_transdc_resp-reg_C-effctor"/>
</dbReference>
<dbReference type="EMBL" id="CP035108">
    <property type="protein sequence ID" value="QAR34484.1"/>
    <property type="molecule type" value="Genomic_DNA"/>
</dbReference>
<proteinExistence type="predicted"/>
<reference evidence="5 6" key="1">
    <citation type="submission" date="2019-01" db="EMBL/GenBank/DDBJ databases">
        <title>Geovibrio thiophilus DSM 11263, complete genome.</title>
        <authorList>
            <person name="Spring S."/>
            <person name="Bunk B."/>
            <person name="Sproer C."/>
        </authorList>
    </citation>
    <scope>NUCLEOTIDE SEQUENCE [LARGE SCALE GENOMIC DNA]</scope>
    <source>
        <strain evidence="5 6">DSM 11263</strain>
    </source>
</reference>
<dbReference type="PROSITE" id="PS50043">
    <property type="entry name" value="HTH_LUXR_2"/>
    <property type="match status" value="1"/>
</dbReference>
<dbReference type="GO" id="GO:0006355">
    <property type="term" value="P:regulation of DNA-templated transcription"/>
    <property type="evidence" value="ECO:0007669"/>
    <property type="project" value="InterPro"/>
</dbReference>
<dbReference type="InterPro" id="IPR000792">
    <property type="entry name" value="Tscrpt_reg_LuxR_C"/>
</dbReference>
<evidence type="ECO:0000313" key="6">
    <source>
        <dbReference type="Proteomes" id="UP000287502"/>
    </source>
</evidence>
<dbReference type="PANTHER" id="PTHR44688">
    <property type="entry name" value="DNA-BINDING TRANSCRIPTIONAL ACTIVATOR DEVR_DOSR"/>
    <property type="match status" value="1"/>
</dbReference>
<evidence type="ECO:0000313" key="5">
    <source>
        <dbReference type="EMBL" id="QAR34484.1"/>
    </source>
</evidence>
<dbReference type="SMART" id="SM00421">
    <property type="entry name" value="HTH_LUXR"/>
    <property type="match status" value="1"/>
</dbReference>
<dbReference type="PRINTS" id="PR00038">
    <property type="entry name" value="HTHLUXR"/>
</dbReference>
<sequence>MSCHNGNLTLRECEVLKLIAAGKTSREIAEELFISKNTVDTHRNKMLQKLNLSNSASLVTYACKSGLL</sequence>
<evidence type="ECO:0000259" key="4">
    <source>
        <dbReference type="PROSITE" id="PS50043"/>
    </source>
</evidence>
<dbReference type="Gene3D" id="1.10.10.10">
    <property type="entry name" value="Winged helix-like DNA-binding domain superfamily/Winged helix DNA-binding domain"/>
    <property type="match status" value="1"/>
</dbReference>
<accession>A0A3R5Y8V2</accession>
<keyword evidence="2" id="KW-0238">DNA-binding</keyword>
<protein>
    <submittedName>
        <fullName evidence="5">Response regulator transcription factor</fullName>
    </submittedName>
</protein>
<name>A0A3R5Y8V2_9BACT</name>
<keyword evidence="3" id="KW-0804">Transcription</keyword>
<dbReference type="InterPro" id="IPR036388">
    <property type="entry name" value="WH-like_DNA-bd_sf"/>
</dbReference>
<evidence type="ECO:0000256" key="3">
    <source>
        <dbReference type="ARBA" id="ARBA00023163"/>
    </source>
</evidence>
<keyword evidence="6" id="KW-1185">Reference proteome</keyword>
<gene>
    <name evidence="5" type="ORF">EP073_07345</name>
</gene>
<dbReference type="OrthoDB" id="9807565at2"/>
<dbReference type="Pfam" id="PF00196">
    <property type="entry name" value="GerE"/>
    <property type="match status" value="1"/>
</dbReference>
<organism evidence="5 6">
    <name type="scientific">Geovibrio thiophilus</name>
    <dbReference type="NCBI Taxonomy" id="139438"/>
    <lineage>
        <taxon>Bacteria</taxon>
        <taxon>Pseudomonadati</taxon>
        <taxon>Deferribacterota</taxon>
        <taxon>Deferribacteres</taxon>
        <taxon>Deferribacterales</taxon>
        <taxon>Geovibrionaceae</taxon>
        <taxon>Geovibrio</taxon>
    </lineage>
</organism>
<evidence type="ECO:0000256" key="2">
    <source>
        <dbReference type="ARBA" id="ARBA00023125"/>
    </source>
</evidence>
<dbReference type="KEGG" id="gtl:EP073_07345"/>
<evidence type="ECO:0000256" key="1">
    <source>
        <dbReference type="ARBA" id="ARBA00023015"/>
    </source>
</evidence>
<dbReference type="Proteomes" id="UP000287502">
    <property type="component" value="Chromosome"/>
</dbReference>